<keyword evidence="2" id="KW-1185">Reference proteome</keyword>
<sequence>MSFIKLENNLSISSKLAKNLQTPSKIGIFYLIQKNTQRSICCKLKIVMQLFMSIRYRHC</sequence>
<proteinExistence type="predicted"/>
<name>A0A3M7R9M4_BRAPC</name>
<evidence type="ECO:0000313" key="1">
    <source>
        <dbReference type="EMBL" id="RNA20313.1"/>
    </source>
</evidence>
<dbReference type="EMBL" id="REGN01003880">
    <property type="protein sequence ID" value="RNA20313.1"/>
    <property type="molecule type" value="Genomic_DNA"/>
</dbReference>
<dbReference type="AlphaFoldDB" id="A0A3M7R9M4"/>
<comment type="caution">
    <text evidence="1">The sequence shown here is derived from an EMBL/GenBank/DDBJ whole genome shotgun (WGS) entry which is preliminary data.</text>
</comment>
<reference evidence="1 2" key="1">
    <citation type="journal article" date="2018" name="Sci. Rep.">
        <title>Genomic signatures of local adaptation to the degree of environmental predictability in rotifers.</title>
        <authorList>
            <person name="Franch-Gras L."/>
            <person name="Hahn C."/>
            <person name="Garcia-Roger E.M."/>
            <person name="Carmona M.J."/>
            <person name="Serra M."/>
            <person name="Gomez A."/>
        </authorList>
    </citation>
    <scope>NUCLEOTIDE SEQUENCE [LARGE SCALE GENOMIC DNA]</scope>
    <source>
        <strain evidence="1">HYR1</strain>
    </source>
</reference>
<protein>
    <submittedName>
        <fullName evidence="1">Uncharacterized protein</fullName>
    </submittedName>
</protein>
<organism evidence="1 2">
    <name type="scientific">Brachionus plicatilis</name>
    <name type="common">Marine rotifer</name>
    <name type="synonym">Brachionus muelleri</name>
    <dbReference type="NCBI Taxonomy" id="10195"/>
    <lineage>
        <taxon>Eukaryota</taxon>
        <taxon>Metazoa</taxon>
        <taxon>Spiralia</taxon>
        <taxon>Gnathifera</taxon>
        <taxon>Rotifera</taxon>
        <taxon>Eurotatoria</taxon>
        <taxon>Monogononta</taxon>
        <taxon>Pseudotrocha</taxon>
        <taxon>Ploima</taxon>
        <taxon>Brachionidae</taxon>
        <taxon>Brachionus</taxon>
    </lineage>
</organism>
<gene>
    <name evidence="1" type="ORF">BpHYR1_014486</name>
</gene>
<evidence type="ECO:0000313" key="2">
    <source>
        <dbReference type="Proteomes" id="UP000276133"/>
    </source>
</evidence>
<dbReference type="Proteomes" id="UP000276133">
    <property type="component" value="Unassembled WGS sequence"/>
</dbReference>
<accession>A0A3M7R9M4</accession>